<dbReference type="SMART" id="SM00355">
    <property type="entry name" value="ZnF_C2H2"/>
    <property type="match status" value="20"/>
</dbReference>
<feature type="compositionally biased region" description="Basic residues" evidence="9">
    <location>
        <begin position="2380"/>
        <end position="2389"/>
    </location>
</feature>
<dbReference type="Proteomes" id="UP000504606">
    <property type="component" value="Unplaced"/>
</dbReference>
<evidence type="ECO:0000259" key="10">
    <source>
        <dbReference type="PROSITE" id="PS50157"/>
    </source>
</evidence>
<dbReference type="Gene3D" id="3.30.160.60">
    <property type="entry name" value="Classic Zinc Finger"/>
    <property type="match status" value="7"/>
</dbReference>
<feature type="compositionally biased region" description="Polar residues" evidence="9">
    <location>
        <begin position="2365"/>
        <end position="2379"/>
    </location>
</feature>
<feature type="region of interest" description="Disordered" evidence="9">
    <location>
        <begin position="2933"/>
        <end position="3001"/>
    </location>
</feature>
<dbReference type="GeneID" id="113214506"/>
<feature type="compositionally biased region" description="Basic and acidic residues" evidence="9">
    <location>
        <begin position="2934"/>
        <end position="2947"/>
    </location>
</feature>
<evidence type="ECO:0000256" key="3">
    <source>
        <dbReference type="ARBA" id="ARBA00022737"/>
    </source>
</evidence>
<dbReference type="InterPro" id="IPR013087">
    <property type="entry name" value="Znf_C2H2_type"/>
</dbReference>
<feature type="domain" description="C2H2-type" evidence="10">
    <location>
        <begin position="2699"/>
        <end position="2727"/>
    </location>
</feature>
<feature type="region of interest" description="Disordered" evidence="9">
    <location>
        <begin position="1672"/>
        <end position="1693"/>
    </location>
</feature>
<accession>A0A6J1TA07</accession>
<dbReference type="SUPFAM" id="SSF57667">
    <property type="entry name" value="beta-beta-alpha zinc fingers"/>
    <property type="match status" value="6"/>
</dbReference>
<feature type="domain" description="C2H2-type" evidence="10">
    <location>
        <begin position="2277"/>
        <end position="2301"/>
    </location>
</feature>
<feature type="domain" description="C2H2-type" evidence="10">
    <location>
        <begin position="2762"/>
        <end position="2790"/>
    </location>
</feature>
<evidence type="ECO:0000313" key="12">
    <source>
        <dbReference type="RefSeq" id="XP_026289662.2"/>
    </source>
</evidence>
<feature type="region of interest" description="Disordered" evidence="9">
    <location>
        <begin position="312"/>
        <end position="351"/>
    </location>
</feature>
<feature type="compositionally biased region" description="Basic and acidic residues" evidence="9">
    <location>
        <begin position="1599"/>
        <end position="1613"/>
    </location>
</feature>
<keyword evidence="3" id="KW-0677">Repeat</keyword>
<keyword evidence="2" id="KW-0479">Metal-binding</keyword>
<dbReference type="GO" id="GO:0003700">
    <property type="term" value="F:DNA-binding transcription factor activity"/>
    <property type="evidence" value="ECO:0007669"/>
    <property type="project" value="TreeGrafter"/>
</dbReference>
<feature type="region of interest" description="Disordered" evidence="9">
    <location>
        <begin position="531"/>
        <end position="567"/>
    </location>
</feature>
<feature type="region of interest" description="Disordered" evidence="9">
    <location>
        <begin position="2208"/>
        <end position="2231"/>
    </location>
</feature>
<dbReference type="PANTHER" id="PTHR24404:SF114">
    <property type="entry name" value="KLUMPFUSS, ISOFORM B-RELATED"/>
    <property type="match status" value="1"/>
</dbReference>
<evidence type="ECO:0000256" key="1">
    <source>
        <dbReference type="ARBA" id="ARBA00004123"/>
    </source>
</evidence>
<feature type="compositionally biased region" description="Acidic residues" evidence="9">
    <location>
        <begin position="2967"/>
        <end position="2979"/>
    </location>
</feature>
<dbReference type="OrthoDB" id="6414306at2759"/>
<feature type="domain" description="C2H2-type" evidence="10">
    <location>
        <begin position="2437"/>
        <end position="2460"/>
    </location>
</feature>
<keyword evidence="4 8" id="KW-0863">Zinc-finger</keyword>
<feature type="compositionally biased region" description="Polar residues" evidence="9">
    <location>
        <begin position="366"/>
        <end position="391"/>
    </location>
</feature>
<feature type="region of interest" description="Disordered" evidence="9">
    <location>
        <begin position="907"/>
        <end position="938"/>
    </location>
</feature>
<organism evidence="11 12">
    <name type="scientific">Frankliniella occidentalis</name>
    <name type="common">Western flower thrips</name>
    <name type="synonym">Euthrips occidentalis</name>
    <dbReference type="NCBI Taxonomy" id="133901"/>
    <lineage>
        <taxon>Eukaryota</taxon>
        <taxon>Metazoa</taxon>
        <taxon>Ecdysozoa</taxon>
        <taxon>Arthropoda</taxon>
        <taxon>Hexapoda</taxon>
        <taxon>Insecta</taxon>
        <taxon>Pterygota</taxon>
        <taxon>Neoptera</taxon>
        <taxon>Paraneoptera</taxon>
        <taxon>Thysanoptera</taxon>
        <taxon>Terebrantia</taxon>
        <taxon>Thripoidea</taxon>
        <taxon>Thripidae</taxon>
        <taxon>Frankliniella</taxon>
    </lineage>
</organism>
<feature type="domain" description="C2H2-type" evidence="10">
    <location>
        <begin position="2143"/>
        <end position="2167"/>
    </location>
</feature>
<sequence length="3265" mass="364552">MASPEKQLSRKTSLHNVPFLNSEIIPKSHQHSPNDNDFLGFSSEDYEKSSSRALCSKFFINHRERISKELEQRILLRNGLSCLKCQLTFSSTTHLSKHFILCGKFSIFVPGTLVYLTQNVEQLRDTVSGMLICPWCPVLSAHLPALLKHIHKCKEANRKKNEKEVRPLLSCPECPVGYLSLLDLLYHLQCHYIGDIECSRCSSSFATTSSLLTHLQKCDMNKVFTCGDCENVFSNSIELQDHLRTCESMIQCLKCAEVVGSRRIAMDHVILHLSEEWSKLGLEMDDGIFYKLPSNNQTKDTTKRPLLPRHKFRRRKKKKVKWQRKKSHTVPIKNKTLRPKKKVHSEPTSENLQNILNNFVTNIQSNSSEDSVTQTEGTKSSAKHTFSSDGNMSDLEDQCTGFGSVSSDETVSADDNFFGEENELYEIENDAGDSEFVTDTETFTAELLSNNLEADINDKDPLESDTNNLFTPSLEGTDGLTLTVVNVEGGANLFNWDDENDSHFAENPTQENFENITSATDCSIRDVITSCDAPPEETCDTTDGNDDRDSGIEGTEDGDSNRDKAEDFDNHADLIGHLPFSTENVLNDEVSSLHDVHGTSSDMVQFEEVVVNSEVVVSSEVTVSSDSVVPQHMCASPSTFLKIVDVKSNLKPKRIYSVIEEHSYCLPKGQTLPWFKIRALTNKQLRAQKKAECVSPSVGQLESDNPNTLEAETKSECSISNIKLETDHPNNVNDPEKLIPEHPRKIVNSSRINPKIKTIKSILTRNKLSKSMLNVSAKKALKTLRKTSLIKRSERTVFGEVCENLLLMAPENSSVKEHLNSCLEPESSHLSSVGQHIHNDSVHEDISNLSAKDSIVLPIKLDREEREKKEVNFSTLASSPSNITVEKSADIPNISKCSDSVNSLDLLSGTDTQDPFGNIQEDQPNPMQSQSTNAGNLNPNISTNRYIFVSPDKVKLPASGKVIFPPGLVPLVQDNTLIGYCLASSPLPNSSVPNLELPKAQEPTIVSNEPEETPSNTTSSNLNVELQKSFGKPHVLVEANSPSTRNEFCPIVTCNETNSPAVSKSEERCAMISSYVKEAKSQTQNILGTTVLLSEDTNKLFSTTKTDVKSVGSVDMAASSSLMQALVQNDKPIIPIRTKSFANMATENSLISQNSHSAKSRDNILTISTSYEKISSEVKNKLLETKGGKASNESEKKLRHYRKEQSMLSRGFKQIATSFPWKTNVSSTTNPLEEIFVTSESSKSSLMKNNDEKILTLDPNPSLNVLSSEGGLYKASLIKMTSELYLLCGQAGEAWKDLEMAVPHELDLESESQVENRNLIKEVNKLLLKYKKILNDVPTSVQKSALQQVKTVLEEDIFKTGLKDFLADLLSLVEKPCRKSGTDFLSSEKDDILTAGLRQLITKCSDALSNLNSKTTHDSGLKISAPTQSLMFVVASDGSLQPHPNFQLPPINPSICSKENLPPAFQSTGSLSCDTLTHDFIPTEKPTKETMNVFAPPVKTKLLESVLKKTVEEKRNVFSSISETKVENVKIFSPPMKSTQLESVLKKTVEETLKISPSIGDAKEKKVNAFAPPSKTKLLTSVLKKAVEEKRNVSPSISELKEERSKKTPKDSNSDVFKALQSVPNLEHYDVVLMSSSDEDSDGDFNFESCSSPTNLHEDALENNSTLQKEELFAKDTKSRSSPERTDLLAIDATEKETSFDSGALKSQTLTNKCNEIFSLGESALKELNHTKSDGVSNSNRKELPDKIMKSGFAESSSRQQSKEKASKLAAEVEEACHLVIVDLASKKENNDEVVNESKLKNNPQTSVYSNVVHVKLTETKSPKSKVANIAQTSECNNVVRIKFTETGTSLLKEAKIPQTSQCKSPVKIKLIEASTYESDMGNISEKSVCSTVEAKVLKISTQSNRKNSPQTSLCNSIVQTKQLETSTPESDVANIPHTSVCTVQTKLLETSSSQDKFSSLKDTLTKEVKTSSDVMKAKWRKSTNVVGRRKWLSHFRVNSFPHRKIMPEMKSFRRREMGREGLHKVTKTYSFSCRQCPLWFYTQRDLERLHVCARRILEKKFTSEQYDRFFDGEINHGMENTISKLKESEENKDNCKLQEAMRHEEQRCNSETKFIKEKVQQEENSGLSPFETYVKMKKMRHFICDKCPLSFKSFNTLHEHKTEVHTEILSLICHICGKQFSRLQKLAVHCAKSHKISMKSEDYNKSLPVNATNSSSSGKQSMKKENCSKSEHEIVEAKKEELLPMKPSFACKICNRVFLGSGGLQSHINQAHSTLHKCPSCPRRFTYLEKLQKHCLDFHSVPLSNLLKTEDPDKSSSESIINPSAQGIENILSENFTDKQVIKSCDSTNLMDSSLGSSMELNTEGTIESNGIPSASQNRPKKRKKTKWRIVNDSSDEMISPVKSTKNPRLSDGSSEELSPSRSLVISFSKIKKSQYTCNCCSESFKKHQSLVRHLTNIHKNGPFLCTICNVEQSDALQLHLHLRQCNKIQLTDSSLQNLCSDNHAMSPPVLPLSCHKFDEINNEHKAGMYKLSTVSDDNKMGLSREVCVENPGESTLEENDTSNYQLANDTRCNDQNAVNDHSLKDSITEEQNKCLNSPIASTNEQTACKKLPTNKSPAAPDCNLTKLKVCNKRTVKKRRTSHQVFSDSISKEEMSSVRKPTWVRKGGWKCEVCQKDFGAKGFLERHCIKSHGAPAKYNCPYCGKIFIDYRSLRTHHKAKHNRKKWLFEDKNVDKSSLHQLPKHIEKVSGSDMSDDQTILKKCTLCDKGFRRNIDLRRHKNRYHSNRTAVKCPICTLQFETKNDLAFHHSEIHEKEAVTAVVLQPMNQCHSSNSLDARPGPESSPSSALQDIEKSSSTSKEDSQNLQSEKNSSAGENKGEFQCADCPLAYKKYSCLKRHRILMHAEPASYYCTICGKGFSYPHSLKNHVMTHSRGELNSKRSDRASKGTWRKRISSEEKSNAQSEETCDNSESLDDSPGDGLHKPQLLIKPKSPMSPLKSAETNALFKTLEEPLSAAENGVSTLTQENGVRCINYNDPEMKSNENETFVPRSDKEACSIDYSNAPSHSEFREEPSDQNSHATMSTTDLNVPPAYPPWNGISDNAFSTSGFSINDNHWTPPFQTTEALNTCSICGLCLPSWYSLQEHYYIAHPNPNFYAPPNPNFYAPPNPNFYAPPVTYQTYPQEYATYNNYSAFYGGSFPISRSSPPDNGSSTSFQELTSHSVAHCSVCGLCFPNLLALQEHYASHMVSLPAGNPVLQNSAFF</sequence>
<dbReference type="InterPro" id="IPR036236">
    <property type="entry name" value="Znf_C2H2_sf"/>
</dbReference>
<dbReference type="RefSeq" id="XP_026289662.2">
    <property type="nucleotide sequence ID" value="XM_026433877.2"/>
</dbReference>
<feature type="region of interest" description="Disordered" evidence="9">
    <location>
        <begin position="366"/>
        <end position="412"/>
    </location>
</feature>
<feature type="domain" description="C2H2-type" evidence="10">
    <location>
        <begin position="2172"/>
        <end position="2195"/>
    </location>
</feature>
<feature type="region of interest" description="Disordered" evidence="9">
    <location>
        <begin position="3065"/>
        <end position="3086"/>
    </location>
</feature>
<evidence type="ECO:0000256" key="7">
    <source>
        <dbReference type="ARBA" id="ARBA00023242"/>
    </source>
</evidence>
<dbReference type="GO" id="GO:0008270">
    <property type="term" value="F:zinc ion binding"/>
    <property type="evidence" value="ECO:0007669"/>
    <property type="project" value="UniProtKB-KW"/>
</dbReference>
<dbReference type="Pfam" id="PF00096">
    <property type="entry name" value="zf-C2H2"/>
    <property type="match status" value="2"/>
</dbReference>
<feature type="compositionally biased region" description="Polar residues" evidence="9">
    <location>
        <begin position="2403"/>
        <end position="2419"/>
    </location>
</feature>
<feature type="compositionally biased region" description="Polar residues" evidence="9">
    <location>
        <begin position="2865"/>
        <end position="2876"/>
    </location>
</feature>
<feature type="domain" description="C2H2-type" evidence="10">
    <location>
        <begin position="2250"/>
        <end position="2278"/>
    </location>
</feature>
<gene>
    <name evidence="12" type="primary">LOC113214506</name>
</gene>
<dbReference type="InterPro" id="IPR050589">
    <property type="entry name" value="Ikaros_C2H2-ZF"/>
</dbReference>
<dbReference type="GO" id="GO:0000978">
    <property type="term" value="F:RNA polymerase II cis-regulatory region sequence-specific DNA binding"/>
    <property type="evidence" value="ECO:0007669"/>
    <property type="project" value="TreeGrafter"/>
</dbReference>
<dbReference type="KEGG" id="foc:113214506"/>
<evidence type="ECO:0000256" key="9">
    <source>
        <dbReference type="SAM" id="MobiDB-lite"/>
    </source>
</evidence>
<comment type="subcellular location">
    <subcellularLocation>
        <location evidence="1">Nucleus</location>
    </subcellularLocation>
</comment>
<feature type="region of interest" description="Disordered" evidence="9">
    <location>
        <begin position="2365"/>
        <end position="2419"/>
    </location>
</feature>
<evidence type="ECO:0000256" key="8">
    <source>
        <dbReference type="PROSITE-ProRule" id="PRU00042"/>
    </source>
</evidence>
<protein>
    <submittedName>
        <fullName evidence="12">Uncharacterized protein LOC113214506 isoform X1</fullName>
    </submittedName>
</protein>
<evidence type="ECO:0000256" key="2">
    <source>
        <dbReference type="ARBA" id="ARBA00022723"/>
    </source>
</evidence>
<keyword evidence="7" id="KW-0539">Nucleus</keyword>
<name>A0A6J1TA07_FRAOC</name>
<dbReference type="PANTHER" id="PTHR24404">
    <property type="entry name" value="ZINC FINGER PROTEIN"/>
    <property type="match status" value="1"/>
</dbReference>
<keyword evidence="5" id="KW-0862">Zinc</keyword>
<keyword evidence="11" id="KW-1185">Reference proteome</keyword>
<evidence type="ECO:0000313" key="11">
    <source>
        <dbReference type="Proteomes" id="UP000504606"/>
    </source>
</evidence>
<evidence type="ECO:0000256" key="6">
    <source>
        <dbReference type="ARBA" id="ARBA00023125"/>
    </source>
</evidence>
<dbReference type="PROSITE" id="PS50157">
    <property type="entry name" value="ZINC_FINGER_C2H2_2"/>
    <property type="match status" value="10"/>
</dbReference>
<keyword evidence="6" id="KW-0238">DNA-binding</keyword>
<feature type="domain" description="C2H2-type" evidence="10">
    <location>
        <begin position="2911"/>
        <end position="2938"/>
    </location>
</feature>
<feature type="compositionally biased region" description="Acidic residues" evidence="9">
    <location>
        <begin position="534"/>
        <end position="544"/>
    </location>
</feature>
<feature type="region of interest" description="Disordered" evidence="9">
    <location>
        <begin position="2831"/>
        <end position="2879"/>
    </location>
</feature>
<feature type="domain" description="C2H2-type" evidence="10">
    <location>
        <begin position="2670"/>
        <end position="2698"/>
    </location>
</feature>
<evidence type="ECO:0000256" key="5">
    <source>
        <dbReference type="ARBA" id="ARBA00022833"/>
    </source>
</evidence>
<evidence type="ECO:0000256" key="4">
    <source>
        <dbReference type="ARBA" id="ARBA00022771"/>
    </source>
</evidence>
<feature type="compositionally biased region" description="Polar residues" evidence="9">
    <location>
        <begin position="2208"/>
        <end position="2221"/>
    </location>
</feature>
<feature type="compositionally biased region" description="Basic residues" evidence="9">
    <location>
        <begin position="312"/>
        <end position="328"/>
    </location>
</feature>
<proteinExistence type="predicted"/>
<dbReference type="GO" id="GO:0005634">
    <property type="term" value="C:nucleus"/>
    <property type="evidence" value="ECO:0007669"/>
    <property type="project" value="UniProtKB-SubCell"/>
</dbReference>
<reference evidence="12" key="1">
    <citation type="submission" date="2025-08" db="UniProtKB">
        <authorList>
            <consortium name="RefSeq"/>
        </authorList>
    </citation>
    <scope>IDENTIFICATION</scope>
    <source>
        <tissue evidence="12">Whole organism</tissue>
    </source>
</reference>
<feature type="compositionally biased region" description="Polar residues" evidence="9">
    <location>
        <begin position="3077"/>
        <end position="3086"/>
    </location>
</feature>
<feature type="domain" description="C2H2-type" evidence="10">
    <location>
        <begin position="2882"/>
        <end position="2910"/>
    </location>
</feature>
<feature type="compositionally biased region" description="Basic and acidic residues" evidence="9">
    <location>
        <begin position="2852"/>
        <end position="2864"/>
    </location>
</feature>
<feature type="compositionally biased region" description="Polar residues" evidence="9">
    <location>
        <begin position="401"/>
        <end position="410"/>
    </location>
</feature>
<feature type="region of interest" description="Disordered" evidence="9">
    <location>
        <begin position="1591"/>
        <end position="1615"/>
    </location>
</feature>
<dbReference type="PROSITE" id="PS00028">
    <property type="entry name" value="ZINC_FINGER_C2H2_1"/>
    <property type="match status" value="11"/>
</dbReference>
<dbReference type="GO" id="GO:0006357">
    <property type="term" value="P:regulation of transcription by RNA polymerase II"/>
    <property type="evidence" value="ECO:0007669"/>
    <property type="project" value="TreeGrafter"/>
</dbReference>